<organism evidence="2 3">
    <name type="scientific">Knipowitschia caucasica</name>
    <name type="common">Caucasian dwarf goby</name>
    <name type="synonym">Pomatoschistus caucasicus</name>
    <dbReference type="NCBI Taxonomy" id="637954"/>
    <lineage>
        <taxon>Eukaryota</taxon>
        <taxon>Metazoa</taxon>
        <taxon>Chordata</taxon>
        <taxon>Craniata</taxon>
        <taxon>Vertebrata</taxon>
        <taxon>Euteleostomi</taxon>
        <taxon>Actinopterygii</taxon>
        <taxon>Neopterygii</taxon>
        <taxon>Teleostei</taxon>
        <taxon>Neoteleostei</taxon>
        <taxon>Acanthomorphata</taxon>
        <taxon>Gobiaria</taxon>
        <taxon>Gobiiformes</taxon>
        <taxon>Gobioidei</taxon>
        <taxon>Gobiidae</taxon>
        <taxon>Gobiinae</taxon>
        <taxon>Knipowitschia</taxon>
    </lineage>
</organism>
<evidence type="ECO:0000313" key="2">
    <source>
        <dbReference type="EMBL" id="CAL1614857.1"/>
    </source>
</evidence>
<evidence type="ECO:0000256" key="1">
    <source>
        <dbReference type="SAM" id="MobiDB-lite"/>
    </source>
</evidence>
<sequence length="114" mass="12793">MEKPDGKILTNIILSNCLQAPQRSLFQQQTIEPPPVPPVLSKSALDSLLRSSRSGFRLATDLTPHPQMENGLCPPPVAITPERRSGFDNHGPQRWHRPSEDPQRSKKAFRLGDY</sequence>
<feature type="compositionally biased region" description="Basic and acidic residues" evidence="1">
    <location>
        <begin position="97"/>
        <end position="114"/>
    </location>
</feature>
<dbReference type="AlphaFoldDB" id="A0AAV2MNQ1"/>
<dbReference type="Proteomes" id="UP001497482">
    <property type="component" value="Chromosome 9"/>
</dbReference>
<gene>
    <name evidence="2" type="ORF">KC01_LOCUS40886</name>
</gene>
<protein>
    <submittedName>
        <fullName evidence="2">Uncharacterized protein</fullName>
    </submittedName>
</protein>
<name>A0AAV2MNQ1_KNICA</name>
<keyword evidence="3" id="KW-1185">Reference proteome</keyword>
<feature type="region of interest" description="Disordered" evidence="1">
    <location>
        <begin position="60"/>
        <end position="114"/>
    </location>
</feature>
<proteinExistence type="predicted"/>
<dbReference type="EMBL" id="OZ035831">
    <property type="protein sequence ID" value="CAL1614857.1"/>
    <property type="molecule type" value="Genomic_DNA"/>
</dbReference>
<accession>A0AAV2MNQ1</accession>
<evidence type="ECO:0000313" key="3">
    <source>
        <dbReference type="Proteomes" id="UP001497482"/>
    </source>
</evidence>
<reference evidence="2 3" key="1">
    <citation type="submission" date="2024-04" db="EMBL/GenBank/DDBJ databases">
        <authorList>
            <person name="Waldvogel A.-M."/>
            <person name="Schoenle A."/>
        </authorList>
    </citation>
    <scope>NUCLEOTIDE SEQUENCE [LARGE SCALE GENOMIC DNA]</scope>
</reference>